<evidence type="ECO:0000313" key="3">
    <source>
        <dbReference type="Proteomes" id="UP000811609"/>
    </source>
</evidence>
<dbReference type="EMBL" id="CM031823">
    <property type="protein sequence ID" value="KAG6625888.1"/>
    <property type="molecule type" value="Genomic_DNA"/>
</dbReference>
<gene>
    <name evidence="2" type="ORF">CIPAW_15G010100</name>
</gene>
<sequence length="106" mass="12484">MLRNPMTRKDFQISQTKPKNQTRLLYPPGEYVPRTQISCTHLYIILNESKSSDTHFQIFPQNQKSVITIYKNTKGKKRFKTTQQPLPNSQAKVRICQYPNPYVPKE</sequence>
<dbReference type="Proteomes" id="UP000811609">
    <property type="component" value="Chromosome 15"/>
</dbReference>
<keyword evidence="3" id="KW-1185">Reference proteome</keyword>
<comment type="caution">
    <text evidence="2">The sequence shown here is derived from an EMBL/GenBank/DDBJ whole genome shotgun (WGS) entry which is preliminary data.</text>
</comment>
<dbReference type="AlphaFoldDB" id="A0A8T1N8R3"/>
<evidence type="ECO:0000313" key="2">
    <source>
        <dbReference type="EMBL" id="KAG6625888.1"/>
    </source>
</evidence>
<feature type="region of interest" description="Disordered" evidence="1">
    <location>
        <begin position="1"/>
        <end position="27"/>
    </location>
</feature>
<name>A0A8T1N8R3_CARIL</name>
<proteinExistence type="predicted"/>
<protein>
    <submittedName>
        <fullName evidence="2">Uncharacterized protein</fullName>
    </submittedName>
</protein>
<reference evidence="2" key="1">
    <citation type="submission" date="2020-12" db="EMBL/GenBank/DDBJ databases">
        <title>WGS assembly of Carya illinoinensis cv. Pawnee.</title>
        <authorList>
            <person name="Platts A."/>
            <person name="Shu S."/>
            <person name="Wright S."/>
            <person name="Barry K."/>
            <person name="Edger P."/>
            <person name="Pires J.C."/>
            <person name="Schmutz J."/>
        </authorList>
    </citation>
    <scope>NUCLEOTIDE SEQUENCE</scope>
    <source>
        <tissue evidence="2">Leaf</tissue>
    </source>
</reference>
<evidence type="ECO:0000256" key="1">
    <source>
        <dbReference type="SAM" id="MobiDB-lite"/>
    </source>
</evidence>
<organism evidence="2 3">
    <name type="scientific">Carya illinoinensis</name>
    <name type="common">Pecan</name>
    <dbReference type="NCBI Taxonomy" id="32201"/>
    <lineage>
        <taxon>Eukaryota</taxon>
        <taxon>Viridiplantae</taxon>
        <taxon>Streptophyta</taxon>
        <taxon>Embryophyta</taxon>
        <taxon>Tracheophyta</taxon>
        <taxon>Spermatophyta</taxon>
        <taxon>Magnoliopsida</taxon>
        <taxon>eudicotyledons</taxon>
        <taxon>Gunneridae</taxon>
        <taxon>Pentapetalae</taxon>
        <taxon>rosids</taxon>
        <taxon>fabids</taxon>
        <taxon>Fagales</taxon>
        <taxon>Juglandaceae</taxon>
        <taxon>Carya</taxon>
    </lineage>
</organism>
<accession>A0A8T1N8R3</accession>
<feature type="compositionally biased region" description="Polar residues" evidence="1">
    <location>
        <begin position="12"/>
        <end position="23"/>
    </location>
</feature>